<keyword evidence="3" id="KW-1185">Reference proteome</keyword>
<proteinExistence type="predicted"/>
<evidence type="ECO:0000256" key="1">
    <source>
        <dbReference type="SAM" id="MobiDB-lite"/>
    </source>
</evidence>
<name>A0AAE8Y1D7_9CAUD</name>
<feature type="compositionally biased region" description="Basic and acidic residues" evidence="1">
    <location>
        <begin position="13"/>
        <end position="22"/>
    </location>
</feature>
<accession>A0AAE8Y1D7</accession>
<organism evidence="2 3">
    <name type="scientific">Alcaligenes phage vB_Af_QDWS595</name>
    <dbReference type="NCBI Taxonomy" id="2877946"/>
    <lineage>
        <taxon>Viruses</taxon>
        <taxon>Duplodnaviria</taxon>
        <taxon>Heunggongvirae</taxon>
        <taxon>Uroviricota</taxon>
        <taxon>Caudoviricetes</taxon>
        <taxon>Schitoviridae</taxon>
        <taxon>Petruschkyvirus</taxon>
        <taxon>Petruschkyvirus QDWS595</taxon>
    </lineage>
</organism>
<reference evidence="2" key="1">
    <citation type="submission" date="2021-09" db="EMBL/GenBank/DDBJ databases">
        <title>Complete genome analysis of a novel Alcaligenes phage vB_Af_QDWS595.</title>
        <authorList>
            <person name="Jing Y."/>
            <person name="Wang J."/>
        </authorList>
    </citation>
    <scope>NUCLEOTIDE SEQUENCE</scope>
</reference>
<evidence type="ECO:0000313" key="3">
    <source>
        <dbReference type="Proteomes" id="UP000827952"/>
    </source>
</evidence>
<dbReference type="EMBL" id="OK149171">
    <property type="protein sequence ID" value="UCR75532.1"/>
    <property type="molecule type" value="Genomic_DNA"/>
</dbReference>
<evidence type="ECO:0000313" key="2">
    <source>
        <dbReference type="EMBL" id="UCR75532.1"/>
    </source>
</evidence>
<feature type="region of interest" description="Disordered" evidence="1">
    <location>
        <begin position="1"/>
        <end position="23"/>
    </location>
</feature>
<dbReference type="Proteomes" id="UP000827952">
    <property type="component" value="Segment"/>
</dbReference>
<sequence>MNLVTLTAVEPTRPGEEAKEPKSNNLTLNKDLVDVLFILDEGDVRFIQTSVGGFKVTDSARVLRSRFYGEATQAAE</sequence>
<protein>
    <submittedName>
        <fullName evidence="2">Uncharacterized protein</fullName>
    </submittedName>
</protein>
<gene>
    <name evidence="2" type="ORF">vBAfaPQDWS595_48</name>
</gene>